<accession>A0A8S1WGN6</accession>
<comment type="caution">
    <text evidence="1">The sequence shown here is derived from an EMBL/GenBank/DDBJ whole genome shotgun (WGS) entry which is preliminary data.</text>
</comment>
<keyword evidence="2" id="KW-1185">Reference proteome</keyword>
<evidence type="ECO:0000313" key="2">
    <source>
        <dbReference type="Proteomes" id="UP000689195"/>
    </source>
</evidence>
<dbReference type="EMBL" id="CAJJDO010000090">
    <property type="protein sequence ID" value="CAD8187797.1"/>
    <property type="molecule type" value="Genomic_DNA"/>
</dbReference>
<protein>
    <submittedName>
        <fullName evidence="1">Uncharacterized protein</fullName>
    </submittedName>
</protein>
<name>A0A8S1WGN6_9CILI</name>
<dbReference type="Proteomes" id="UP000689195">
    <property type="component" value="Unassembled WGS sequence"/>
</dbReference>
<proteinExistence type="predicted"/>
<reference evidence="1" key="1">
    <citation type="submission" date="2021-01" db="EMBL/GenBank/DDBJ databases">
        <authorList>
            <consortium name="Genoscope - CEA"/>
            <person name="William W."/>
        </authorList>
    </citation>
    <scope>NUCLEOTIDE SEQUENCE</scope>
</reference>
<evidence type="ECO:0000313" key="1">
    <source>
        <dbReference type="EMBL" id="CAD8187797.1"/>
    </source>
</evidence>
<dbReference type="AlphaFoldDB" id="A0A8S1WGN6"/>
<organism evidence="1 2">
    <name type="scientific">Paramecium pentaurelia</name>
    <dbReference type="NCBI Taxonomy" id="43138"/>
    <lineage>
        <taxon>Eukaryota</taxon>
        <taxon>Sar</taxon>
        <taxon>Alveolata</taxon>
        <taxon>Ciliophora</taxon>
        <taxon>Intramacronucleata</taxon>
        <taxon>Oligohymenophorea</taxon>
        <taxon>Peniculida</taxon>
        <taxon>Parameciidae</taxon>
        <taxon>Paramecium</taxon>
    </lineage>
</organism>
<sequence length="77" mass="9333">MISFYGQVGFEEISKQLKDLKIFTFAESLGRVKKIMNQLNYLLMQAINWESQTIWLEFQLVLRMLRIQQIIWKKHLN</sequence>
<gene>
    <name evidence="1" type="ORF">PPENT_87.1.T0900048</name>
</gene>